<sequence length="389" mass="42018">MRPPPRTFRAGRRLLRPSTLVPALLLCGLVVMGLMPLHGGPAAGGGGDAGSGGAAGRRRVSQLATVADAVTGGAGVHGFVHKEGPADPRNWHPDHKPFRLERLATWMGERQTALAAGQLPPPLPIYNGCQVYVNHLYKVLFLRHAKTASSSLFCHFGGCAAAAANASEAEAASTKALSFELFQAKSVEQLEALWRDYFVVSFVRNPYQRAVSSYRMMMRQLALGGEAAGAYNWTAFAADPTGFADVCMGDAQCKKRNRGFVYVHIQPQHPCLVTESGGWAVDFVGRVESIDEDLEAVLQELERRRPPEAPEVKPLEGSLANVNGRGCNETAAATGHSVAREQHCEPAEWYQGEHAAAFAQIAHHFQTDVEGLRFGGGDTGTAVQRRQRR</sequence>
<dbReference type="GO" id="GO:0008146">
    <property type="term" value="F:sulfotransferase activity"/>
    <property type="evidence" value="ECO:0007669"/>
    <property type="project" value="InterPro"/>
</dbReference>
<dbReference type="OrthoDB" id="48731at2759"/>
<accession>A0A2P6VH83</accession>
<evidence type="ECO:0000313" key="2">
    <source>
        <dbReference type="Proteomes" id="UP000239649"/>
    </source>
</evidence>
<dbReference type="Proteomes" id="UP000239649">
    <property type="component" value="Unassembled WGS sequence"/>
</dbReference>
<comment type="caution">
    <text evidence="1">The sequence shown here is derived from an EMBL/GenBank/DDBJ whole genome shotgun (WGS) entry which is preliminary data.</text>
</comment>
<gene>
    <name evidence="1" type="ORF">C2E20_3378</name>
</gene>
<protein>
    <recommendedName>
        <fullName evidence="3">Sulfotransferase family</fullName>
    </recommendedName>
</protein>
<name>A0A2P6VH83_9CHLO</name>
<dbReference type="AlphaFoldDB" id="A0A2P6VH83"/>
<reference evidence="1 2" key="1">
    <citation type="journal article" date="2018" name="Plant J.">
        <title>Genome sequences of Chlorella sorokiniana UTEX 1602 and Micractinium conductrix SAG 241.80: implications to maltose excretion by a green alga.</title>
        <authorList>
            <person name="Arriola M.B."/>
            <person name="Velmurugan N."/>
            <person name="Zhang Y."/>
            <person name="Plunkett M.H."/>
            <person name="Hondzo H."/>
            <person name="Barney B.M."/>
        </authorList>
    </citation>
    <scope>NUCLEOTIDE SEQUENCE [LARGE SCALE GENOMIC DNA]</scope>
    <source>
        <strain evidence="1 2">SAG 241.80</strain>
    </source>
</reference>
<dbReference type="InterPro" id="IPR005331">
    <property type="entry name" value="Sulfotransferase"/>
</dbReference>
<keyword evidence="2" id="KW-1185">Reference proteome</keyword>
<proteinExistence type="predicted"/>
<evidence type="ECO:0008006" key="3">
    <source>
        <dbReference type="Google" id="ProtNLM"/>
    </source>
</evidence>
<dbReference type="Pfam" id="PF03567">
    <property type="entry name" value="Sulfotransfer_2"/>
    <property type="match status" value="1"/>
</dbReference>
<dbReference type="EMBL" id="LHPF02000007">
    <property type="protein sequence ID" value="PSC73449.1"/>
    <property type="molecule type" value="Genomic_DNA"/>
</dbReference>
<dbReference type="GO" id="GO:0016020">
    <property type="term" value="C:membrane"/>
    <property type="evidence" value="ECO:0007669"/>
    <property type="project" value="InterPro"/>
</dbReference>
<organism evidence="1 2">
    <name type="scientific">Micractinium conductrix</name>
    <dbReference type="NCBI Taxonomy" id="554055"/>
    <lineage>
        <taxon>Eukaryota</taxon>
        <taxon>Viridiplantae</taxon>
        <taxon>Chlorophyta</taxon>
        <taxon>core chlorophytes</taxon>
        <taxon>Trebouxiophyceae</taxon>
        <taxon>Chlorellales</taxon>
        <taxon>Chlorellaceae</taxon>
        <taxon>Chlorella clade</taxon>
        <taxon>Micractinium</taxon>
    </lineage>
</organism>
<evidence type="ECO:0000313" key="1">
    <source>
        <dbReference type="EMBL" id="PSC73449.1"/>
    </source>
</evidence>